<evidence type="ECO:0008006" key="5">
    <source>
        <dbReference type="Google" id="ProtNLM"/>
    </source>
</evidence>
<dbReference type="Proteomes" id="UP000254425">
    <property type="component" value="Chromosome"/>
</dbReference>
<dbReference type="PROSITE" id="PS51257">
    <property type="entry name" value="PROKAR_LIPOPROTEIN"/>
    <property type="match status" value="1"/>
</dbReference>
<dbReference type="AlphaFoldDB" id="A0A345XUT3"/>
<feature type="compositionally biased region" description="Basic and acidic residues" evidence="1">
    <location>
        <begin position="214"/>
        <end position="224"/>
    </location>
</feature>
<keyword evidence="4" id="KW-1185">Reference proteome</keyword>
<dbReference type="KEGG" id="sarm:DVA86_24870"/>
<evidence type="ECO:0000313" key="4">
    <source>
        <dbReference type="Proteomes" id="UP000254425"/>
    </source>
</evidence>
<dbReference type="RefSeq" id="WP_208881541.1">
    <property type="nucleotide sequence ID" value="NZ_CP031320.1"/>
</dbReference>
<organism evidence="3 4">
    <name type="scientific">Streptomyces armeniacus</name>
    <dbReference type="NCBI Taxonomy" id="83291"/>
    <lineage>
        <taxon>Bacteria</taxon>
        <taxon>Bacillati</taxon>
        <taxon>Actinomycetota</taxon>
        <taxon>Actinomycetes</taxon>
        <taxon>Kitasatosporales</taxon>
        <taxon>Streptomycetaceae</taxon>
        <taxon>Streptomyces</taxon>
    </lineage>
</organism>
<feature type="signal peptide" evidence="2">
    <location>
        <begin position="1"/>
        <end position="23"/>
    </location>
</feature>
<proteinExistence type="predicted"/>
<sequence>MVTRRSRRLFLTVCALVSALTLAGCGGDGEKKDDAEASDESGKNSKAEMVRMEQTCGGVFDKETVAEATKPPGPERVRQGKAEAPSAAAAALTKETTWGTGHDLCVLLDGKGNELLSLDVAWVGHRVPHGKSVRTMVGEPIGGNAAMLEVRCELEGKRRGDNYALEFALRDEFAVSAHSHAKLLIATAKKVTSAMDCREQPDYPDPETVAASPKPDESTGKVAR</sequence>
<evidence type="ECO:0000256" key="1">
    <source>
        <dbReference type="SAM" id="MobiDB-lite"/>
    </source>
</evidence>
<feature type="compositionally biased region" description="Basic and acidic residues" evidence="1">
    <location>
        <begin position="28"/>
        <end position="49"/>
    </location>
</feature>
<dbReference type="EMBL" id="CP031320">
    <property type="protein sequence ID" value="AXK35399.1"/>
    <property type="molecule type" value="Genomic_DNA"/>
</dbReference>
<protein>
    <recommendedName>
        <fullName evidence="5">DUF3558 domain-containing protein</fullName>
    </recommendedName>
</protein>
<feature type="chain" id="PRO_5038880895" description="DUF3558 domain-containing protein" evidence="2">
    <location>
        <begin position="24"/>
        <end position="224"/>
    </location>
</feature>
<feature type="region of interest" description="Disordered" evidence="1">
    <location>
        <begin position="61"/>
        <end position="82"/>
    </location>
</feature>
<dbReference type="InterPro" id="IPR006311">
    <property type="entry name" value="TAT_signal"/>
</dbReference>
<keyword evidence="2" id="KW-0732">Signal</keyword>
<feature type="region of interest" description="Disordered" evidence="1">
    <location>
        <begin position="196"/>
        <end position="224"/>
    </location>
</feature>
<feature type="region of interest" description="Disordered" evidence="1">
    <location>
        <begin position="26"/>
        <end position="49"/>
    </location>
</feature>
<accession>A0A345XUT3</accession>
<dbReference type="PROSITE" id="PS51318">
    <property type="entry name" value="TAT"/>
    <property type="match status" value="1"/>
</dbReference>
<evidence type="ECO:0000256" key="2">
    <source>
        <dbReference type="SAM" id="SignalP"/>
    </source>
</evidence>
<reference evidence="3 4" key="1">
    <citation type="submission" date="2018-07" db="EMBL/GenBank/DDBJ databases">
        <title>Draft genome of the type strain Streptomyces armeniacus ATCC 15676.</title>
        <authorList>
            <person name="Labana P."/>
            <person name="Gosse J.T."/>
            <person name="Boddy C.N."/>
        </authorList>
    </citation>
    <scope>NUCLEOTIDE SEQUENCE [LARGE SCALE GENOMIC DNA]</scope>
    <source>
        <strain evidence="3 4">ATCC 15676</strain>
    </source>
</reference>
<evidence type="ECO:0000313" key="3">
    <source>
        <dbReference type="EMBL" id="AXK35399.1"/>
    </source>
</evidence>
<gene>
    <name evidence="3" type="ORF">DVA86_24870</name>
</gene>
<name>A0A345XUT3_9ACTN</name>